<keyword evidence="1" id="KW-0732">Signal</keyword>
<reference evidence="2 3" key="1">
    <citation type="submission" date="2020-08" db="EMBL/GenBank/DDBJ databases">
        <title>Genomic Encyclopedia of Type Strains, Phase IV (KMG-IV): sequencing the most valuable type-strain genomes for metagenomic binning, comparative biology and taxonomic classification.</title>
        <authorList>
            <person name="Goeker M."/>
        </authorList>
    </citation>
    <scope>NUCLEOTIDE SEQUENCE [LARGE SCALE GENOMIC DNA]</scope>
    <source>
        <strain evidence="2 3">DSM 29853</strain>
    </source>
</reference>
<dbReference type="RefSeq" id="WP_183365117.1">
    <property type="nucleotide sequence ID" value="NZ_JACIEZ010000002.1"/>
</dbReference>
<dbReference type="EMBL" id="JACIEZ010000002">
    <property type="protein sequence ID" value="MBB4063886.1"/>
    <property type="molecule type" value="Genomic_DNA"/>
</dbReference>
<evidence type="ECO:0000313" key="3">
    <source>
        <dbReference type="Proteomes" id="UP000528286"/>
    </source>
</evidence>
<keyword evidence="3" id="KW-1185">Reference proteome</keyword>
<dbReference type="Proteomes" id="UP000528286">
    <property type="component" value="Unassembled WGS sequence"/>
</dbReference>
<evidence type="ECO:0000256" key="1">
    <source>
        <dbReference type="SAM" id="SignalP"/>
    </source>
</evidence>
<feature type="signal peptide" evidence="1">
    <location>
        <begin position="1"/>
        <end position="29"/>
    </location>
</feature>
<gene>
    <name evidence="2" type="ORF">GGR23_001063</name>
</gene>
<sequence length="213" mass="22354">MRPFLGPLLAASLGLCTVACTSIPPSAMAQLALLDPLTMKPADIRVVVTFPDGIRLKQGDVVMDIVWKNAETGAETKRHFALELVTGNAVAPKIGRMLREDERLYLLMLNAADAERFQEMQAEVLKARSAGAEGTGSLSVGFAGGCTADPSLKSGPVRTSVLLRPDGESGYIPVFADMDLMGVLKTAGLREVPACEDGLAGMVTAPATPDAAQ</sequence>
<comment type="caution">
    <text evidence="2">The sequence shown here is derived from an EMBL/GenBank/DDBJ whole genome shotgun (WGS) entry which is preliminary data.</text>
</comment>
<protein>
    <submittedName>
        <fullName evidence="2">Uncharacterized protein</fullName>
    </submittedName>
</protein>
<evidence type="ECO:0000313" key="2">
    <source>
        <dbReference type="EMBL" id="MBB4063886.1"/>
    </source>
</evidence>
<proteinExistence type="predicted"/>
<name>A0A7W6J324_9HYPH</name>
<accession>A0A7W6J324</accession>
<dbReference type="AlphaFoldDB" id="A0A7W6J324"/>
<organism evidence="2 3">
    <name type="scientific">Gellertiella hungarica</name>
    <dbReference type="NCBI Taxonomy" id="1572859"/>
    <lineage>
        <taxon>Bacteria</taxon>
        <taxon>Pseudomonadati</taxon>
        <taxon>Pseudomonadota</taxon>
        <taxon>Alphaproteobacteria</taxon>
        <taxon>Hyphomicrobiales</taxon>
        <taxon>Rhizobiaceae</taxon>
        <taxon>Gellertiella</taxon>
    </lineage>
</organism>
<feature type="chain" id="PRO_5031199205" evidence="1">
    <location>
        <begin position="30"/>
        <end position="213"/>
    </location>
</feature>